<keyword evidence="8" id="KW-1133">Transmembrane helix</keyword>
<keyword evidence="13" id="KW-1185">Reference proteome</keyword>
<keyword evidence="6" id="KW-0812">Transmembrane</keyword>
<sequence>MAAMAMRQLSSSEVERVSLLGGMLLCGLLLLTCLWLAVKLVWLSLPGSSSVELAPLPATASAEAGKAHAAVSVSKWHLFGNPGLTTAQLARSAPATQLQLQLRGTLAEADPRAGLAVISDPVSGERAYRVGDGLPGGATLDGVYPDRVVLLHEGAQETLGLPYDQPSGGSAAPATAATAPAGGVNVLNPGAQHASSSAPSPQQIPTPVFVPPQMAQGAVDFSKIQQQLGVADPADLMRQVSAMPVMENGRMTGVRLSGGPNAALIGQLGLQPSDIVTSINNVPLDSMARATQVVDTLKNANRVTVTVMRDGKPVTLNVNVK</sequence>
<dbReference type="Gene3D" id="2.30.30.830">
    <property type="match status" value="1"/>
</dbReference>
<reference evidence="12 13" key="1">
    <citation type="submission" date="2019-03" db="EMBL/GenBank/DDBJ databases">
        <title>Genomic Encyclopedia of Type Strains, Phase IV (KMG-IV): sequencing the most valuable type-strain genomes for metagenomic binning, comparative biology and taxonomic classification.</title>
        <authorList>
            <person name="Goeker M."/>
        </authorList>
    </citation>
    <scope>NUCLEOTIDE SEQUENCE [LARGE SCALE GENOMIC DNA]</scope>
    <source>
        <strain evidence="12 13">DSM 21667</strain>
    </source>
</reference>
<evidence type="ECO:0000256" key="8">
    <source>
        <dbReference type="ARBA" id="ARBA00022989"/>
    </source>
</evidence>
<proteinExistence type="inferred from homology"/>
<dbReference type="GO" id="GO:0015628">
    <property type="term" value="P:protein secretion by the type II secretion system"/>
    <property type="evidence" value="ECO:0007669"/>
    <property type="project" value="InterPro"/>
</dbReference>
<comment type="similarity">
    <text evidence="2">Belongs to the GSP C family.</text>
</comment>
<comment type="caution">
    <text evidence="12">The sequence shown here is derived from an EMBL/GenBank/DDBJ whole genome shotgun (WGS) entry which is preliminary data.</text>
</comment>
<dbReference type="EMBL" id="SNZH01000018">
    <property type="protein sequence ID" value="TDR38910.1"/>
    <property type="molecule type" value="Genomic_DNA"/>
</dbReference>
<dbReference type="InterPro" id="IPR001478">
    <property type="entry name" value="PDZ"/>
</dbReference>
<organism evidence="12 13">
    <name type="scientific">Tahibacter aquaticus</name>
    <dbReference type="NCBI Taxonomy" id="520092"/>
    <lineage>
        <taxon>Bacteria</taxon>
        <taxon>Pseudomonadati</taxon>
        <taxon>Pseudomonadota</taxon>
        <taxon>Gammaproteobacteria</taxon>
        <taxon>Lysobacterales</taxon>
        <taxon>Rhodanobacteraceae</taxon>
        <taxon>Tahibacter</taxon>
    </lineage>
</organism>
<dbReference type="Proteomes" id="UP000295293">
    <property type="component" value="Unassembled WGS sequence"/>
</dbReference>
<evidence type="ECO:0000313" key="13">
    <source>
        <dbReference type="Proteomes" id="UP000295293"/>
    </source>
</evidence>
<name>A0A4R6YN10_9GAMM</name>
<dbReference type="NCBIfam" id="TIGR01713">
    <property type="entry name" value="typeII_sec_gspC"/>
    <property type="match status" value="1"/>
</dbReference>
<dbReference type="GO" id="GO:0005886">
    <property type="term" value="C:plasma membrane"/>
    <property type="evidence" value="ECO:0007669"/>
    <property type="project" value="UniProtKB-SubCell"/>
</dbReference>
<keyword evidence="4" id="KW-1003">Cell membrane</keyword>
<evidence type="ECO:0000256" key="7">
    <source>
        <dbReference type="ARBA" id="ARBA00022927"/>
    </source>
</evidence>
<dbReference type="InterPro" id="IPR001639">
    <property type="entry name" value="T2SS_protein-GspC"/>
</dbReference>
<dbReference type="InterPro" id="IPR036034">
    <property type="entry name" value="PDZ_sf"/>
</dbReference>
<dbReference type="OrthoDB" id="1491375at2"/>
<dbReference type="Gene3D" id="2.30.42.10">
    <property type="match status" value="1"/>
</dbReference>
<evidence type="ECO:0000256" key="1">
    <source>
        <dbReference type="ARBA" id="ARBA00004533"/>
    </source>
</evidence>
<protein>
    <submittedName>
        <fullName evidence="12">Type II secretion system protein C (GspC)</fullName>
    </submittedName>
</protein>
<evidence type="ECO:0000256" key="5">
    <source>
        <dbReference type="ARBA" id="ARBA00022519"/>
    </source>
</evidence>
<evidence type="ECO:0000256" key="3">
    <source>
        <dbReference type="ARBA" id="ARBA00022448"/>
    </source>
</evidence>
<keyword evidence="5" id="KW-0997">Cell inner membrane</keyword>
<dbReference type="GO" id="GO:0015627">
    <property type="term" value="C:type II protein secretion system complex"/>
    <property type="evidence" value="ECO:0007669"/>
    <property type="project" value="InterPro"/>
</dbReference>
<keyword evidence="3" id="KW-0813">Transport</keyword>
<accession>A0A4R6YN10</accession>
<dbReference type="AlphaFoldDB" id="A0A4R6YN10"/>
<evidence type="ECO:0000256" key="4">
    <source>
        <dbReference type="ARBA" id="ARBA00022475"/>
    </source>
</evidence>
<feature type="domain" description="PDZ" evidence="11">
    <location>
        <begin position="269"/>
        <end position="320"/>
    </location>
</feature>
<comment type="subcellular location">
    <subcellularLocation>
        <location evidence="1">Cell inner membrane</location>
    </subcellularLocation>
</comment>
<dbReference type="SUPFAM" id="SSF50156">
    <property type="entry name" value="PDZ domain-like"/>
    <property type="match status" value="1"/>
</dbReference>
<feature type="domain" description="Type II secretion system protein GspC N-terminal" evidence="10">
    <location>
        <begin position="28"/>
        <end position="160"/>
    </location>
</feature>
<keyword evidence="9" id="KW-0472">Membrane</keyword>
<evidence type="ECO:0000259" key="10">
    <source>
        <dbReference type="Pfam" id="PF11356"/>
    </source>
</evidence>
<evidence type="ECO:0000256" key="9">
    <source>
        <dbReference type="ARBA" id="ARBA00023136"/>
    </source>
</evidence>
<dbReference type="Pfam" id="PF13180">
    <property type="entry name" value="PDZ_2"/>
    <property type="match status" value="1"/>
</dbReference>
<gene>
    <name evidence="12" type="ORF">DFR29_11853</name>
</gene>
<dbReference type="Pfam" id="PF11356">
    <property type="entry name" value="T2SSC"/>
    <property type="match status" value="1"/>
</dbReference>
<dbReference type="InterPro" id="IPR024961">
    <property type="entry name" value="T2SS_GspC_N"/>
</dbReference>
<evidence type="ECO:0000259" key="11">
    <source>
        <dbReference type="Pfam" id="PF13180"/>
    </source>
</evidence>
<evidence type="ECO:0000313" key="12">
    <source>
        <dbReference type="EMBL" id="TDR38910.1"/>
    </source>
</evidence>
<evidence type="ECO:0000256" key="6">
    <source>
        <dbReference type="ARBA" id="ARBA00022692"/>
    </source>
</evidence>
<evidence type="ECO:0000256" key="2">
    <source>
        <dbReference type="ARBA" id="ARBA00007986"/>
    </source>
</evidence>
<keyword evidence="7" id="KW-0653">Protein transport</keyword>